<dbReference type="InterPro" id="IPR013328">
    <property type="entry name" value="6PGD_dom2"/>
</dbReference>
<dbReference type="InterPro" id="IPR036291">
    <property type="entry name" value="NAD(P)-bd_dom_sf"/>
</dbReference>
<dbReference type="Proteomes" id="UP000250870">
    <property type="component" value="Unassembled WGS sequence"/>
</dbReference>
<evidence type="ECO:0000256" key="2">
    <source>
        <dbReference type="ARBA" id="ARBA00023027"/>
    </source>
</evidence>
<comment type="caution">
    <text evidence="6">The sequence shown here is derived from an EMBL/GenBank/DDBJ whole genome shotgun (WGS) entry which is preliminary data.</text>
</comment>
<dbReference type="Gene3D" id="3.40.50.720">
    <property type="entry name" value="NAD(P)-binding Rossmann-like Domain"/>
    <property type="match status" value="1"/>
</dbReference>
<dbReference type="EMBL" id="NSCI01000016">
    <property type="protein sequence ID" value="RAW90434.1"/>
    <property type="molecule type" value="Genomic_DNA"/>
</dbReference>
<protein>
    <submittedName>
        <fullName evidence="6">Fructuronate reductase</fullName>
    </submittedName>
</protein>
<proteinExistence type="inferred from homology"/>
<name>A0A329VFD6_9GAMM</name>
<comment type="similarity">
    <text evidence="3">Belongs to the mannitol dehydrogenase family. UxuB subfamily.</text>
</comment>
<dbReference type="GO" id="GO:0008866">
    <property type="term" value="F:fructuronate reductase activity"/>
    <property type="evidence" value="ECO:0007669"/>
    <property type="project" value="TreeGrafter"/>
</dbReference>
<dbReference type="GO" id="GO:0019594">
    <property type="term" value="P:mannitol metabolic process"/>
    <property type="evidence" value="ECO:0007669"/>
    <property type="project" value="InterPro"/>
</dbReference>
<dbReference type="InterPro" id="IPR008927">
    <property type="entry name" value="6-PGluconate_DH-like_C_sf"/>
</dbReference>
<organism evidence="6 7">
    <name type="scientific">Photorhabdus laumondii subsp. clarkei</name>
    <dbReference type="NCBI Taxonomy" id="2029685"/>
    <lineage>
        <taxon>Bacteria</taxon>
        <taxon>Pseudomonadati</taxon>
        <taxon>Pseudomonadota</taxon>
        <taxon>Gammaproteobacteria</taxon>
        <taxon>Enterobacterales</taxon>
        <taxon>Morganellaceae</taxon>
        <taxon>Photorhabdus</taxon>
    </lineage>
</organism>
<dbReference type="SUPFAM" id="SSF51735">
    <property type="entry name" value="NAD(P)-binding Rossmann-fold domains"/>
    <property type="match status" value="1"/>
</dbReference>
<dbReference type="PANTHER" id="PTHR43362">
    <property type="entry name" value="MANNITOL DEHYDROGENASE DSF1-RELATED"/>
    <property type="match status" value="1"/>
</dbReference>
<dbReference type="NCBIfam" id="NF011611">
    <property type="entry name" value="PRK15037.1"/>
    <property type="match status" value="1"/>
</dbReference>
<sequence>MIRNIANSKINPAISLPSYDRQKLVARIVHLGCGAFHRAHQAVFTHHMLEKTGSDWGICEVSLFSGHRLIQQLKQQDCLCTIAEKGTEQTELKIIGSMVDALHPEFVGQQGILETIAQPQVAIISLTITEKGYCIDAASGKLDVNNALIQRDLANPTEPTSAIGYIVEALRLRYERDLPPLTVMSCDNIRENGNIAREAVVGFARLRDEKLAQWIELNVTFPCTMVDRIVPAATPESVAEIAGQLGVYDPSAITCEPFRQWVIEDNFANGRPNWDVAGAQFVKDVVPFETMKLRMLNGSHSFLAYLGYLAGYAHIADAMANPDYRQAALDLMLKEQAPTLTMPVGTDLFQYAHLLIERFSNPNLKHQTRQIAMDGSQKLPQRMFDSVIYHLANGSDYRHLALGIAGWMRYVSGKDEQGKLIDVRDPLVEQFKSIYQQYGLSVDVVPALLAIFGNPVLANPHFVRAVTAAYQLLLDCGARHAVAALDLADRKMI</sequence>
<dbReference type="InterPro" id="IPR000669">
    <property type="entry name" value="Mannitol_DH"/>
</dbReference>
<dbReference type="AlphaFoldDB" id="A0A329VFD6"/>
<dbReference type="Pfam" id="PF01232">
    <property type="entry name" value="Mannitol_dh"/>
    <property type="match status" value="1"/>
</dbReference>
<dbReference type="GO" id="GO:0042840">
    <property type="term" value="P:D-glucuronate catabolic process"/>
    <property type="evidence" value="ECO:0007669"/>
    <property type="project" value="TreeGrafter"/>
</dbReference>
<dbReference type="InterPro" id="IPR013131">
    <property type="entry name" value="Mannitol_DH_N"/>
</dbReference>
<keyword evidence="2" id="KW-0520">NAD</keyword>
<gene>
    <name evidence="6" type="ORF">CKY01_12710</name>
</gene>
<feature type="domain" description="Mannitol dehydrogenase N-terminal" evidence="4">
    <location>
        <begin position="27"/>
        <end position="275"/>
    </location>
</feature>
<evidence type="ECO:0000256" key="3">
    <source>
        <dbReference type="ARBA" id="ARBA00061451"/>
    </source>
</evidence>
<feature type="domain" description="Mannitol dehydrogenase C-terminal" evidence="5">
    <location>
        <begin position="284"/>
        <end position="472"/>
    </location>
</feature>
<dbReference type="SUPFAM" id="SSF48179">
    <property type="entry name" value="6-phosphogluconate dehydrogenase C-terminal domain-like"/>
    <property type="match status" value="1"/>
</dbReference>
<reference evidence="6 7" key="1">
    <citation type="journal article" date="2018" name="Int. J. Syst. Evol. Microbiol.">
        <title>Whole-genome-based revisit of Photorhabdus phylogeny: proposal for the elevation of most Photorhabdus subspecies to the species level and description of one novel species Photorhabdus bodei sp. nov., and one novel subspecies Photorhabdus laumondii subsp. clarkei subsp. nov.</title>
        <authorList>
            <person name="Machado R.A.R."/>
            <person name="Wuthrich D."/>
            <person name="Kuhnert P."/>
            <person name="Arce C.C.M."/>
            <person name="Thonen L."/>
            <person name="Ruiz C."/>
            <person name="Zhang X."/>
            <person name="Robert C.A.M."/>
            <person name="Karimi J."/>
            <person name="Kamali S."/>
            <person name="Ma J."/>
            <person name="Bruggmann R."/>
            <person name="Erb M."/>
        </authorList>
    </citation>
    <scope>NUCLEOTIDE SEQUENCE [LARGE SCALE GENOMIC DNA]</scope>
    <source>
        <strain evidence="6 7">BOJ-47</strain>
    </source>
</reference>
<dbReference type="Gene3D" id="1.10.1040.10">
    <property type="entry name" value="N-(1-d-carboxylethyl)-l-norvaline Dehydrogenase, domain 2"/>
    <property type="match status" value="1"/>
</dbReference>
<dbReference type="PROSITE" id="PS00974">
    <property type="entry name" value="MANNITOL_DHGENASE"/>
    <property type="match status" value="1"/>
</dbReference>
<dbReference type="Pfam" id="PF08125">
    <property type="entry name" value="Mannitol_dh_C"/>
    <property type="match status" value="1"/>
</dbReference>
<keyword evidence="1" id="KW-0560">Oxidoreductase</keyword>
<dbReference type="InterPro" id="IPR023027">
    <property type="entry name" value="Mannitol_DH_CS"/>
</dbReference>
<dbReference type="PANTHER" id="PTHR43362:SF7">
    <property type="entry name" value="D-MANNONATE OXIDOREDUCTASE"/>
    <property type="match status" value="1"/>
</dbReference>
<dbReference type="InterPro" id="IPR013118">
    <property type="entry name" value="Mannitol_DH_C"/>
</dbReference>
<evidence type="ECO:0000256" key="1">
    <source>
        <dbReference type="ARBA" id="ARBA00023002"/>
    </source>
</evidence>
<dbReference type="InterPro" id="IPR050988">
    <property type="entry name" value="Mannitol_DH/Oxidoreductase"/>
</dbReference>
<dbReference type="PRINTS" id="PR00084">
    <property type="entry name" value="MTLDHDRGNASE"/>
</dbReference>
<evidence type="ECO:0000259" key="5">
    <source>
        <dbReference type="Pfam" id="PF08125"/>
    </source>
</evidence>
<accession>A0A329VFD6</accession>
<evidence type="ECO:0000313" key="6">
    <source>
        <dbReference type="EMBL" id="RAW90434.1"/>
    </source>
</evidence>
<dbReference type="RefSeq" id="WP_113025954.1">
    <property type="nucleotide sequence ID" value="NZ_CAWNWQ010000016.1"/>
</dbReference>
<evidence type="ECO:0000259" key="4">
    <source>
        <dbReference type="Pfam" id="PF01232"/>
    </source>
</evidence>
<dbReference type="FunFam" id="3.40.50.720:FF:000129">
    <property type="entry name" value="D-mannonate oxidoreductase"/>
    <property type="match status" value="1"/>
</dbReference>
<evidence type="ECO:0000313" key="7">
    <source>
        <dbReference type="Proteomes" id="UP000250870"/>
    </source>
</evidence>